<protein>
    <submittedName>
        <fullName evidence="1">Uncharacterized protein</fullName>
    </submittedName>
</protein>
<gene>
    <name evidence="1" type="ORF">PHYBOEH_001796</name>
</gene>
<evidence type="ECO:0000313" key="1">
    <source>
        <dbReference type="EMBL" id="KAG7396768.1"/>
    </source>
</evidence>
<name>A0A8T1WX21_9STRA</name>
<reference evidence="1" key="1">
    <citation type="submission" date="2021-02" db="EMBL/GenBank/DDBJ databases">
        <authorList>
            <person name="Palmer J.M."/>
        </authorList>
    </citation>
    <scope>NUCLEOTIDE SEQUENCE</scope>
    <source>
        <strain evidence="1">SCRP23</strain>
    </source>
</reference>
<accession>A0A8T1WX21</accession>
<sequence>MIDGWDSGASDIGFPRLRLNRLVWLGDDSYIDDNNDGDDGDTECCRQPTSSCLWCEMPWIVNRRRALLAVRRRSSVAATAAEMSSSCCVALSHPIKSRIARRSTSFERARRVRGLNLLCLVFCLGVEATDSSVDDRVLSSSVLPTLLVLLRRCPRNHVLRVSLQGMTTVLGYSRLRSNRSIRE</sequence>
<keyword evidence="2" id="KW-1185">Reference proteome</keyword>
<proteinExistence type="predicted"/>
<dbReference type="AlphaFoldDB" id="A0A8T1WX21"/>
<dbReference type="EMBL" id="JAGDFL010000140">
    <property type="protein sequence ID" value="KAG7396768.1"/>
    <property type="molecule type" value="Genomic_DNA"/>
</dbReference>
<organism evidence="1 2">
    <name type="scientific">Phytophthora boehmeriae</name>
    <dbReference type="NCBI Taxonomy" id="109152"/>
    <lineage>
        <taxon>Eukaryota</taxon>
        <taxon>Sar</taxon>
        <taxon>Stramenopiles</taxon>
        <taxon>Oomycota</taxon>
        <taxon>Peronosporomycetes</taxon>
        <taxon>Peronosporales</taxon>
        <taxon>Peronosporaceae</taxon>
        <taxon>Phytophthora</taxon>
    </lineage>
</organism>
<evidence type="ECO:0000313" key="2">
    <source>
        <dbReference type="Proteomes" id="UP000693981"/>
    </source>
</evidence>
<comment type="caution">
    <text evidence="1">The sequence shown here is derived from an EMBL/GenBank/DDBJ whole genome shotgun (WGS) entry which is preliminary data.</text>
</comment>
<dbReference type="Proteomes" id="UP000693981">
    <property type="component" value="Unassembled WGS sequence"/>
</dbReference>